<dbReference type="InterPro" id="IPR000669">
    <property type="entry name" value="Mannitol_DH"/>
</dbReference>
<dbReference type="RefSeq" id="WP_079574627.1">
    <property type="nucleotide sequence ID" value="NZ_FUZQ01000004.1"/>
</dbReference>
<gene>
    <name evidence="9" type="ORF">SAMN04324258_2296</name>
</gene>
<dbReference type="Pfam" id="PF08125">
    <property type="entry name" value="Mannitol_dh_C"/>
    <property type="match status" value="1"/>
</dbReference>
<feature type="domain" description="Mannitol dehydrogenase C-terminal" evidence="8">
    <location>
        <begin position="291"/>
        <end position="486"/>
    </location>
</feature>
<evidence type="ECO:0000259" key="7">
    <source>
        <dbReference type="Pfam" id="PF01232"/>
    </source>
</evidence>
<dbReference type="InterPro" id="IPR013131">
    <property type="entry name" value="Mannitol_DH_N"/>
</dbReference>
<dbReference type="EMBL" id="FUZQ01000004">
    <property type="protein sequence ID" value="SKC66189.1"/>
    <property type="molecule type" value="Genomic_DNA"/>
</dbReference>
<evidence type="ECO:0000256" key="2">
    <source>
        <dbReference type="ARBA" id="ARBA00012939"/>
    </source>
</evidence>
<dbReference type="EC" id="1.1.1.17" evidence="2"/>
<dbReference type="PRINTS" id="PR00084">
    <property type="entry name" value="MTLDHDRGNASE"/>
</dbReference>
<proteinExistence type="inferred from homology"/>
<dbReference type="Proteomes" id="UP000189777">
    <property type="component" value="Unassembled WGS sequence"/>
</dbReference>
<dbReference type="InterPro" id="IPR013328">
    <property type="entry name" value="6PGD_dom2"/>
</dbReference>
<organism evidence="9 10">
    <name type="scientific">Krasilnikoviella flava</name>
    <dbReference type="NCBI Taxonomy" id="526729"/>
    <lineage>
        <taxon>Bacteria</taxon>
        <taxon>Bacillati</taxon>
        <taxon>Actinomycetota</taxon>
        <taxon>Actinomycetes</taxon>
        <taxon>Micrococcales</taxon>
        <taxon>Promicromonosporaceae</taxon>
        <taxon>Krasilnikoviella</taxon>
    </lineage>
</organism>
<evidence type="ECO:0000313" key="10">
    <source>
        <dbReference type="Proteomes" id="UP000189777"/>
    </source>
</evidence>
<protein>
    <recommendedName>
        <fullName evidence="3">Mannitol-1-phosphate 5-dehydrogenase</fullName>
        <ecNumber evidence="2">1.1.1.17</ecNumber>
    </recommendedName>
</protein>
<sequence>MTTTIDSRATRLGRGAPLADLLVAPAEPAGTGIVHLGLGNFHRAHQAVYTARALRAEPGDWGILGVANRSRRVVDALRAQDHLYSVLEISPSGSSVTVPGVHTGTLVAAEDPAAVVAALAAPSTRIVTLSVTEHGYRIAPGTGRLDLAADDVRHDLDPRTAGTPVTTVGQVARALERRALGHGEPVTVLSCDNLQANGSTTRALVLDFLTASGAEQDVLDWVAASVTFPNSMVDRIVPATTARYADEVRRLTGLADAAPVPAERFTMWVLEDRFAAGRPAWEHGGAVFSDDVEAYELIKLRLLNGTHSLIAYLGALDGRETIPDARAQSFVERAARAVIAEEYLPSITLPDGFDADAYVAQLFDRWSNSALGHRTSQVGSDGSVKLPQRVPAPALRILRQGAVPEHLALTVAAWLCCVAPIDGFDPGPHAAAMTDPAREHLAELARQTRGTDGLVEAVLAPGGLLGDELADHPEFVARVAEQVRTIVAHGPCAAAQAAAEAARRS</sequence>
<dbReference type="Pfam" id="PF01232">
    <property type="entry name" value="Mannitol_dh"/>
    <property type="match status" value="1"/>
</dbReference>
<dbReference type="AlphaFoldDB" id="A0A1T5KS13"/>
<dbReference type="PANTHER" id="PTHR43362">
    <property type="entry name" value="MANNITOL DEHYDROGENASE DSF1-RELATED"/>
    <property type="match status" value="1"/>
</dbReference>
<keyword evidence="10" id="KW-1185">Reference proteome</keyword>
<evidence type="ECO:0000256" key="6">
    <source>
        <dbReference type="ARBA" id="ARBA00048615"/>
    </source>
</evidence>
<evidence type="ECO:0000313" key="9">
    <source>
        <dbReference type="EMBL" id="SKC66189.1"/>
    </source>
</evidence>
<dbReference type="OrthoDB" id="271711at2"/>
<evidence type="ECO:0000256" key="1">
    <source>
        <dbReference type="ARBA" id="ARBA00006541"/>
    </source>
</evidence>
<dbReference type="InterPro" id="IPR023027">
    <property type="entry name" value="Mannitol_DH_CS"/>
</dbReference>
<dbReference type="SUPFAM" id="SSF48179">
    <property type="entry name" value="6-phosphogluconate dehydrogenase C-terminal domain-like"/>
    <property type="match status" value="1"/>
</dbReference>
<dbReference type="STRING" id="526729.SAMN04324258_2296"/>
<dbReference type="InterPro" id="IPR050988">
    <property type="entry name" value="Mannitol_DH/Oxidoreductase"/>
</dbReference>
<dbReference type="PANTHER" id="PTHR43362:SF1">
    <property type="entry name" value="MANNITOL DEHYDROGENASE 2-RELATED"/>
    <property type="match status" value="1"/>
</dbReference>
<accession>A0A1T5KS13</accession>
<dbReference type="SUPFAM" id="SSF51735">
    <property type="entry name" value="NAD(P)-binding Rossmann-fold domains"/>
    <property type="match status" value="1"/>
</dbReference>
<evidence type="ECO:0000259" key="8">
    <source>
        <dbReference type="Pfam" id="PF08125"/>
    </source>
</evidence>
<comment type="catalytic activity">
    <reaction evidence="6">
        <text>D-mannitol 1-phosphate + NAD(+) = beta-D-fructose 6-phosphate + NADH + H(+)</text>
        <dbReference type="Rhea" id="RHEA:19661"/>
        <dbReference type="ChEBI" id="CHEBI:15378"/>
        <dbReference type="ChEBI" id="CHEBI:57540"/>
        <dbReference type="ChEBI" id="CHEBI:57634"/>
        <dbReference type="ChEBI" id="CHEBI:57945"/>
        <dbReference type="ChEBI" id="CHEBI:61381"/>
        <dbReference type="EC" id="1.1.1.17"/>
    </reaction>
</comment>
<feature type="domain" description="Mannitol dehydrogenase N-terminal" evidence="7">
    <location>
        <begin position="32"/>
        <end position="282"/>
    </location>
</feature>
<name>A0A1T5KS13_9MICO</name>
<keyword evidence="5" id="KW-0520">NAD</keyword>
<comment type="similarity">
    <text evidence="1">Belongs to the mannitol dehydrogenase family.</text>
</comment>
<evidence type="ECO:0000256" key="5">
    <source>
        <dbReference type="ARBA" id="ARBA00023027"/>
    </source>
</evidence>
<dbReference type="InterPro" id="IPR008927">
    <property type="entry name" value="6-PGluconate_DH-like_C_sf"/>
</dbReference>
<keyword evidence="4" id="KW-0560">Oxidoreductase</keyword>
<dbReference type="InterPro" id="IPR013118">
    <property type="entry name" value="Mannitol_DH_C"/>
</dbReference>
<dbReference type="GO" id="GO:0008926">
    <property type="term" value="F:mannitol-1-phosphate 5-dehydrogenase activity"/>
    <property type="evidence" value="ECO:0007669"/>
    <property type="project" value="UniProtKB-EC"/>
</dbReference>
<reference evidence="9 10" key="1">
    <citation type="submission" date="2017-02" db="EMBL/GenBank/DDBJ databases">
        <authorList>
            <person name="Peterson S.W."/>
        </authorList>
    </citation>
    <scope>NUCLEOTIDE SEQUENCE [LARGE SCALE GENOMIC DNA]</scope>
    <source>
        <strain evidence="9 10">DSM 21481</strain>
    </source>
</reference>
<dbReference type="PROSITE" id="PS00974">
    <property type="entry name" value="MANNITOL_DHGENASE"/>
    <property type="match status" value="1"/>
</dbReference>
<evidence type="ECO:0000256" key="4">
    <source>
        <dbReference type="ARBA" id="ARBA00023002"/>
    </source>
</evidence>
<evidence type="ECO:0000256" key="3">
    <source>
        <dbReference type="ARBA" id="ARBA00016219"/>
    </source>
</evidence>
<dbReference type="Gene3D" id="3.40.50.720">
    <property type="entry name" value="NAD(P)-binding Rossmann-like Domain"/>
    <property type="match status" value="1"/>
</dbReference>
<dbReference type="Gene3D" id="1.10.1040.10">
    <property type="entry name" value="N-(1-d-carboxylethyl)-l-norvaline Dehydrogenase, domain 2"/>
    <property type="match status" value="1"/>
</dbReference>
<dbReference type="GO" id="GO:0019594">
    <property type="term" value="P:mannitol metabolic process"/>
    <property type="evidence" value="ECO:0007669"/>
    <property type="project" value="InterPro"/>
</dbReference>
<dbReference type="InterPro" id="IPR036291">
    <property type="entry name" value="NAD(P)-bd_dom_sf"/>
</dbReference>